<dbReference type="EMBL" id="LKLW01000153">
    <property type="protein sequence ID" value="KSU24374.1"/>
    <property type="molecule type" value="Genomic_DNA"/>
</dbReference>
<evidence type="ECO:0000313" key="7">
    <source>
        <dbReference type="Proteomes" id="UP000052991"/>
    </source>
</evidence>
<dbReference type="Proteomes" id="UP000052991">
    <property type="component" value="Unassembled WGS sequence"/>
</dbReference>
<dbReference type="EMBL" id="CP015904">
    <property type="protein sequence ID" value="ARE12792.1"/>
    <property type="molecule type" value="Genomic_DNA"/>
</dbReference>
<feature type="transmembrane region" description="Helical" evidence="1">
    <location>
        <begin position="58"/>
        <end position="79"/>
    </location>
</feature>
<evidence type="ECO:0000313" key="3">
    <source>
        <dbReference type="EMBL" id="AWN65096.1"/>
    </source>
</evidence>
<dbReference type="EMBL" id="BBSI01000015">
    <property type="protein sequence ID" value="GAM79508.1"/>
    <property type="molecule type" value="Genomic_DNA"/>
</dbReference>
<keyword evidence="1" id="KW-0812">Transmembrane</keyword>
<dbReference type="Proteomes" id="UP000245919">
    <property type="component" value="Chromosome"/>
</dbReference>
<evidence type="ECO:0000313" key="6">
    <source>
        <dbReference type="Proteomes" id="UP000031847"/>
    </source>
</evidence>
<dbReference type="PATRIC" id="fig|1360.100.peg.851"/>
<evidence type="ECO:0000313" key="2">
    <source>
        <dbReference type="EMBL" id="ARE12792.1"/>
    </source>
</evidence>
<evidence type="ECO:0000313" key="8">
    <source>
        <dbReference type="Proteomes" id="UP000192067"/>
    </source>
</evidence>
<dbReference type="GeneID" id="89632637"/>
<keyword evidence="1" id="KW-0472">Membrane</keyword>
<proteinExistence type="predicted"/>
<dbReference type="AlphaFoldDB" id="A0A0B8QX68"/>
<accession>A0A0B8QX68</accession>
<evidence type="ECO:0000313" key="5">
    <source>
        <dbReference type="EMBL" id="KSU24374.1"/>
    </source>
</evidence>
<dbReference type="Proteomes" id="UP000031847">
    <property type="component" value="Unassembled WGS sequence"/>
</dbReference>
<evidence type="ECO:0000313" key="9">
    <source>
        <dbReference type="Proteomes" id="UP000245919"/>
    </source>
</evidence>
<dbReference type="Proteomes" id="UP000192067">
    <property type="component" value="Chromosome"/>
</dbReference>
<reference evidence="7" key="2">
    <citation type="submission" date="2015-10" db="EMBL/GenBank/DDBJ databases">
        <title>Draft Genome Sequences of 11 Lactococcus lactis subspecies cremoris strains.</title>
        <authorList>
            <person name="Wels M."/>
            <person name="Backus L."/>
            <person name="Boekhorst J."/>
            <person name="Dijkstra A."/>
            <person name="Beerthuizen M."/>
            <person name="Kelly W."/>
            <person name="Siezen R."/>
            <person name="Bachmann H."/>
            <person name="Van Hijum S."/>
        </authorList>
    </citation>
    <scope>NUCLEOTIDE SEQUENCE [LARGE SCALE GENOMIC DNA]</scope>
    <source>
        <strain evidence="7">N42</strain>
    </source>
</reference>
<reference evidence="2 8" key="3">
    <citation type="journal article" date="2017" name="BMC Genomics">
        <title>Comparative and functional genomics of the Lactococcus lactis taxon; insights into evolution and niche adaptation.</title>
        <authorList>
            <person name="Kelleher P."/>
            <person name="Bottacini F."/>
            <person name="Mahony J."/>
            <person name="Kilcawley K.N."/>
            <person name="van Sinderen D."/>
        </authorList>
    </citation>
    <scope>NUCLEOTIDE SEQUENCE [LARGE SCALE GENOMIC DNA]</scope>
    <source>
        <strain evidence="2 8">UC11</strain>
    </source>
</reference>
<reference evidence="5" key="4">
    <citation type="journal article" date="2017" name="Genome Announc.">
        <title>Draft Genome Sequences of 24 Lactococcus lactis Strains.</title>
        <authorList>
            <person name="Backus L."/>
            <person name="Wels M."/>
            <person name="Boekhorst J."/>
            <person name="Dijkstra A.R."/>
            <person name="Beerthuyzen M."/>
            <person name="Kelly W.J."/>
            <person name="Siezen R.J."/>
            <person name="van Hijum S.A."/>
            <person name="Bachmann H."/>
        </authorList>
    </citation>
    <scope>NUCLEOTIDE SEQUENCE</scope>
    <source>
        <strain evidence="5">N42</strain>
    </source>
</reference>
<organism evidence="4 6">
    <name type="scientific">Lactococcus lactis subsp. lactis</name>
    <name type="common">Streptococcus lactis</name>
    <dbReference type="NCBI Taxonomy" id="1360"/>
    <lineage>
        <taxon>Bacteria</taxon>
        <taxon>Bacillati</taxon>
        <taxon>Bacillota</taxon>
        <taxon>Bacilli</taxon>
        <taxon>Lactobacillales</taxon>
        <taxon>Streptococcaceae</taxon>
        <taxon>Lactococcus</taxon>
    </lineage>
</organism>
<gene>
    <name evidence="4" type="ORF">JCM5805K_0616</name>
    <name evidence="3" type="ORF">LL14B4_02380</name>
    <name evidence="2" type="ORF">LLUC11_0457</name>
    <name evidence="5" type="ORF">N42_2482</name>
</gene>
<protein>
    <submittedName>
        <fullName evidence="4">ABC-type uncharacterized transport system, permease component</fullName>
    </submittedName>
</protein>
<dbReference type="EMBL" id="CP028160">
    <property type="protein sequence ID" value="AWN65096.1"/>
    <property type="molecule type" value="Genomic_DNA"/>
</dbReference>
<reference evidence="4 6" key="1">
    <citation type="submission" date="2015-01" db="EMBL/GenBank/DDBJ databases">
        <title>Lactococcus lactis subsp.lactis JCM 5805 whole genome shotgun sequence.</title>
        <authorList>
            <person name="Fujii T."/>
            <person name="Tomita Y."/>
            <person name="Ikushima S."/>
            <person name="Fujiwara D."/>
        </authorList>
    </citation>
    <scope>NUCLEOTIDE SEQUENCE [LARGE SCALE GENOMIC DNA]</scope>
    <source>
        <strain evidence="4 6">JCM 5805</strain>
    </source>
</reference>
<evidence type="ECO:0000313" key="4">
    <source>
        <dbReference type="EMBL" id="GAM79508.1"/>
    </source>
</evidence>
<dbReference type="RefSeq" id="WP_012897270.1">
    <property type="nucleotide sequence ID" value="NZ_BAABQR010000008.1"/>
</dbReference>
<feature type="transmembrane region" description="Helical" evidence="1">
    <location>
        <begin position="7"/>
        <end position="27"/>
    </location>
</feature>
<evidence type="ECO:0000256" key="1">
    <source>
        <dbReference type="SAM" id="Phobius"/>
    </source>
</evidence>
<reference evidence="3 9" key="5">
    <citation type="submission" date="2018-03" db="EMBL/GenBank/DDBJ databases">
        <title>Genome sequence of Lactococcus lactis strain 14B4 from almond drupe.</title>
        <authorList>
            <person name="Tran T.D."/>
            <person name="McGarvey J.A."/>
            <person name="Huynh S."/>
            <person name="Parker C.T."/>
        </authorList>
    </citation>
    <scope>NUCLEOTIDE SEQUENCE [LARGE SCALE GENOMIC DNA]</scope>
    <source>
        <strain evidence="3 9">14B4</strain>
    </source>
</reference>
<name>A0A0B8QX68_LACLL</name>
<keyword evidence="1" id="KW-1133">Transmembrane helix</keyword>
<feature type="transmembrane region" description="Helical" evidence="1">
    <location>
        <begin position="33"/>
        <end position="51"/>
    </location>
</feature>
<sequence length="125" mass="14516">MKYVISGLKGAFIAIVCGVLLTLYFGGEIDFESMTLILVYGFVQGAMSKLIDEYVTIALLEFVSQALASYLLAWGYLLVNTWLFDSSWQHHIWSFTITWLLIFILVYLYSIVRNRKIVKRFNRQK</sequence>
<feature type="transmembrane region" description="Helical" evidence="1">
    <location>
        <begin position="91"/>
        <end position="112"/>
    </location>
</feature>